<keyword evidence="3" id="KW-0812">Transmembrane</keyword>
<evidence type="ECO:0000256" key="3">
    <source>
        <dbReference type="SAM" id="Phobius"/>
    </source>
</evidence>
<dbReference type="AlphaFoldDB" id="A0A433TE56"/>
<proteinExistence type="predicted"/>
<evidence type="ECO:0000256" key="1">
    <source>
        <dbReference type="ARBA" id="ARBA00022729"/>
    </source>
</evidence>
<dbReference type="InterPro" id="IPR045860">
    <property type="entry name" value="Snake_toxin-like_sf"/>
</dbReference>
<evidence type="ECO:0000256" key="4">
    <source>
        <dbReference type="SAM" id="SignalP"/>
    </source>
</evidence>
<evidence type="ECO:0000313" key="5">
    <source>
        <dbReference type="EMBL" id="RUS79830.1"/>
    </source>
</evidence>
<dbReference type="PANTHER" id="PTHR10036:SF3">
    <property type="entry name" value="PROTEIN SLEEPLESS-RELATED"/>
    <property type="match status" value="1"/>
</dbReference>
<reference evidence="5 6" key="1">
    <citation type="submission" date="2019-01" db="EMBL/GenBank/DDBJ databases">
        <title>A draft genome assembly of the solar-powered sea slug Elysia chlorotica.</title>
        <authorList>
            <person name="Cai H."/>
            <person name="Li Q."/>
            <person name="Fang X."/>
            <person name="Li J."/>
            <person name="Curtis N.E."/>
            <person name="Altenburger A."/>
            <person name="Shibata T."/>
            <person name="Feng M."/>
            <person name="Maeda T."/>
            <person name="Schwartz J.A."/>
            <person name="Shigenobu S."/>
            <person name="Lundholm N."/>
            <person name="Nishiyama T."/>
            <person name="Yang H."/>
            <person name="Hasebe M."/>
            <person name="Li S."/>
            <person name="Pierce S.K."/>
            <person name="Wang J."/>
        </authorList>
    </citation>
    <scope>NUCLEOTIDE SEQUENCE [LARGE SCALE GENOMIC DNA]</scope>
    <source>
        <strain evidence="5">EC2010</strain>
        <tissue evidence="5">Whole organism of an adult</tissue>
    </source>
</reference>
<dbReference type="PANTHER" id="PTHR10036">
    <property type="entry name" value="CD59 GLYCOPROTEIN"/>
    <property type="match status" value="1"/>
</dbReference>
<dbReference type="Gene3D" id="2.10.60.10">
    <property type="entry name" value="CD59"/>
    <property type="match status" value="1"/>
</dbReference>
<dbReference type="Proteomes" id="UP000271974">
    <property type="component" value="Unassembled WGS sequence"/>
</dbReference>
<dbReference type="STRING" id="188477.A0A433TE56"/>
<keyword evidence="6" id="KW-1185">Reference proteome</keyword>
<dbReference type="SUPFAM" id="SSF57302">
    <property type="entry name" value="Snake toxin-like"/>
    <property type="match status" value="1"/>
</dbReference>
<dbReference type="OrthoDB" id="6278121at2759"/>
<evidence type="ECO:0000256" key="2">
    <source>
        <dbReference type="ARBA" id="ARBA00023157"/>
    </source>
</evidence>
<organism evidence="5 6">
    <name type="scientific">Elysia chlorotica</name>
    <name type="common">Eastern emerald elysia</name>
    <name type="synonym">Sea slug</name>
    <dbReference type="NCBI Taxonomy" id="188477"/>
    <lineage>
        <taxon>Eukaryota</taxon>
        <taxon>Metazoa</taxon>
        <taxon>Spiralia</taxon>
        <taxon>Lophotrochozoa</taxon>
        <taxon>Mollusca</taxon>
        <taxon>Gastropoda</taxon>
        <taxon>Heterobranchia</taxon>
        <taxon>Euthyneura</taxon>
        <taxon>Panpulmonata</taxon>
        <taxon>Sacoglossa</taxon>
        <taxon>Placobranchoidea</taxon>
        <taxon>Plakobranchidae</taxon>
        <taxon>Elysia</taxon>
    </lineage>
</organism>
<evidence type="ECO:0008006" key="7">
    <source>
        <dbReference type="Google" id="ProtNLM"/>
    </source>
</evidence>
<gene>
    <name evidence="5" type="ORF">EGW08_012429</name>
</gene>
<keyword evidence="3" id="KW-1133">Transmembrane helix</keyword>
<name>A0A433TE56_ELYCH</name>
<feature type="chain" id="PRO_5019483835" description="UPAR/Ly6 domain-containing protein" evidence="4">
    <location>
        <begin position="20"/>
        <end position="145"/>
    </location>
</feature>
<keyword evidence="2" id="KW-1015">Disulfide bond</keyword>
<feature type="transmembrane region" description="Helical" evidence="3">
    <location>
        <begin position="113"/>
        <end position="142"/>
    </location>
</feature>
<keyword evidence="3" id="KW-0472">Membrane</keyword>
<comment type="caution">
    <text evidence="5">The sequence shown here is derived from an EMBL/GenBank/DDBJ whole genome shotgun (WGS) entry which is preliminary data.</text>
</comment>
<feature type="signal peptide" evidence="4">
    <location>
        <begin position="1"/>
        <end position="19"/>
    </location>
</feature>
<dbReference type="EMBL" id="RQTK01000426">
    <property type="protein sequence ID" value="RUS79830.1"/>
    <property type="molecule type" value="Genomic_DNA"/>
</dbReference>
<dbReference type="CDD" id="cd23599">
    <property type="entry name" value="TFP_LU_ECD_Cold"/>
    <property type="match status" value="1"/>
</dbReference>
<evidence type="ECO:0000313" key="6">
    <source>
        <dbReference type="Proteomes" id="UP000271974"/>
    </source>
</evidence>
<accession>A0A433TE56</accession>
<keyword evidence="1 4" id="KW-0732">Signal</keyword>
<protein>
    <recommendedName>
        <fullName evidence="7">UPAR/Ly6 domain-containing protein</fullName>
    </recommendedName>
</protein>
<sequence>MESICSLVFFFCLLSTVSSLECYVCQNQPDNKDKCVKTSVQCRETQDTCQTHIEWRAPDFWTPRSEKIHYVHKSCTTATECSDGQRESGLKCMRDWYRDWECYECCQGDRCNFYVTLGASGILPNILMLALSMSSVGLLIAVHWR</sequence>